<gene>
    <name evidence="1" type="ORF">IPOD504_LOCUS3733</name>
</gene>
<protein>
    <submittedName>
        <fullName evidence="1">Uncharacterized protein</fullName>
    </submittedName>
</protein>
<feature type="non-terminal residue" evidence="1">
    <location>
        <position position="1"/>
    </location>
</feature>
<name>A0ABN8I0N2_9NEOP</name>
<evidence type="ECO:0000313" key="2">
    <source>
        <dbReference type="Proteomes" id="UP000837857"/>
    </source>
</evidence>
<proteinExistence type="predicted"/>
<dbReference type="Proteomes" id="UP000837857">
    <property type="component" value="Chromosome 14"/>
</dbReference>
<accession>A0ABN8I0N2</accession>
<sequence length="108" mass="12192">MLEDGKRAGGSPDVKRYPVLNPGYLTEQTKLKTVTLPLNVESDVGSLEELCESRVEIDVKNDAGQKPARTRMWMCGRRKNWSRSLQQYSELLLGYGGPALKRMTNIIH</sequence>
<evidence type="ECO:0000313" key="1">
    <source>
        <dbReference type="EMBL" id="CAH2042316.1"/>
    </source>
</evidence>
<dbReference type="EMBL" id="OW152826">
    <property type="protein sequence ID" value="CAH2042316.1"/>
    <property type="molecule type" value="Genomic_DNA"/>
</dbReference>
<reference evidence="1" key="1">
    <citation type="submission" date="2022-03" db="EMBL/GenBank/DDBJ databases">
        <authorList>
            <person name="Martin H S."/>
        </authorList>
    </citation>
    <scope>NUCLEOTIDE SEQUENCE</scope>
</reference>
<organism evidence="1 2">
    <name type="scientific">Iphiclides podalirius</name>
    <name type="common">scarce swallowtail</name>
    <dbReference type="NCBI Taxonomy" id="110791"/>
    <lineage>
        <taxon>Eukaryota</taxon>
        <taxon>Metazoa</taxon>
        <taxon>Ecdysozoa</taxon>
        <taxon>Arthropoda</taxon>
        <taxon>Hexapoda</taxon>
        <taxon>Insecta</taxon>
        <taxon>Pterygota</taxon>
        <taxon>Neoptera</taxon>
        <taxon>Endopterygota</taxon>
        <taxon>Lepidoptera</taxon>
        <taxon>Glossata</taxon>
        <taxon>Ditrysia</taxon>
        <taxon>Papilionoidea</taxon>
        <taxon>Papilionidae</taxon>
        <taxon>Papilioninae</taxon>
        <taxon>Iphiclides</taxon>
    </lineage>
</organism>
<keyword evidence="2" id="KW-1185">Reference proteome</keyword>